<proteinExistence type="predicted"/>
<comment type="caution">
    <text evidence="1">The sequence shown here is derived from an EMBL/GenBank/DDBJ whole genome shotgun (WGS) entry which is preliminary data.</text>
</comment>
<protein>
    <submittedName>
        <fullName evidence="1">Uncharacterized protein</fullName>
    </submittedName>
</protein>
<organism evidence="1 2">
    <name type="scientific">Diphasiastrum complanatum</name>
    <name type="common">Issler's clubmoss</name>
    <name type="synonym">Lycopodium complanatum</name>
    <dbReference type="NCBI Taxonomy" id="34168"/>
    <lineage>
        <taxon>Eukaryota</taxon>
        <taxon>Viridiplantae</taxon>
        <taxon>Streptophyta</taxon>
        <taxon>Embryophyta</taxon>
        <taxon>Tracheophyta</taxon>
        <taxon>Lycopodiopsida</taxon>
        <taxon>Lycopodiales</taxon>
        <taxon>Lycopodiaceae</taxon>
        <taxon>Lycopodioideae</taxon>
        <taxon>Diphasiastrum</taxon>
    </lineage>
</organism>
<evidence type="ECO:0000313" key="1">
    <source>
        <dbReference type="EMBL" id="KAJ7543015.1"/>
    </source>
</evidence>
<dbReference type="Proteomes" id="UP001162992">
    <property type="component" value="Chromosome 9"/>
</dbReference>
<keyword evidence="2" id="KW-1185">Reference proteome</keyword>
<accession>A0ACC2CLY6</accession>
<sequence length="72" mass="7967">MASHAKIWATALFLTILSIHLQLAMNLHLRQLTQAIATTTPIGRRIINDLPDKQCSFWQCLLGGLCGSSPYC</sequence>
<gene>
    <name evidence="1" type="ORF">O6H91_09G022100</name>
</gene>
<dbReference type="EMBL" id="CM055100">
    <property type="protein sequence ID" value="KAJ7543015.1"/>
    <property type="molecule type" value="Genomic_DNA"/>
</dbReference>
<name>A0ACC2CLY6_DIPCM</name>
<evidence type="ECO:0000313" key="2">
    <source>
        <dbReference type="Proteomes" id="UP001162992"/>
    </source>
</evidence>
<reference evidence="2" key="1">
    <citation type="journal article" date="2024" name="Proc. Natl. Acad. Sci. U.S.A.">
        <title>Extraordinary preservation of gene collinearity over three hundred million years revealed in homosporous lycophytes.</title>
        <authorList>
            <person name="Li C."/>
            <person name="Wickell D."/>
            <person name="Kuo L.Y."/>
            <person name="Chen X."/>
            <person name="Nie B."/>
            <person name="Liao X."/>
            <person name="Peng D."/>
            <person name="Ji J."/>
            <person name="Jenkins J."/>
            <person name="Williams M."/>
            <person name="Shu S."/>
            <person name="Plott C."/>
            <person name="Barry K."/>
            <person name="Rajasekar S."/>
            <person name="Grimwood J."/>
            <person name="Han X."/>
            <person name="Sun S."/>
            <person name="Hou Z."/>
            <person name="He W."/>
            <person name="Dai G."/>
            <person name="Sun C."/>
            <person name="Schmutz J."/>
            <person name="Leebens-Mack J.H."/>
            <person name="Li F.W."/>
            <person name="Wang L."/>
        </authorList>
    </citation>
    <scope>NUCLEOTIDE SEQUENCE [LARGE SCALE GENOMIC DNA]</scope>
    <source>
        <strain evidence="2">cv. PW_Plant_1</strain>
    </source>
</reference>